<reference evidence="1 2" key="1">
    <citation type="submission" date="2021-01" db="EMBL/GenBank/DDBJ databases">
        <title>Genomic Encyclopedia of Type Strains, Phase IV (KMG-IV): sequencing the most valuable type-strain genomes for metagenomic binning, comparative biology and taxonomic classification.</title>
        <authorList>
            <person name="Goeker M."/>
        </authorList>
    </citation>
    <scope>NUCLEOTIDE SEQUENCE [LARGE SCALE GENOMIC DNA]</scope>
    <source>
        <strain evidence="1 2">DSM 104297</strain>
    </source>
</reference>
<dbReference type="EMBL" id="JAFBFC010000005">
    <property type="protein sequence ID" value="MBM7704227.1"/>
    <property type="molecule type" value="Genomic_DNA"/>
</dbReference>
<accession>A0ABS2QZ05</accession>
<keyword evidence="2" id="KW-1185">Reference proteome</keyword>
<dbReference type="InterPro" id="IPR007169">
    <property type="entry name" value="RemA-like"/>
</dbReference>
<comment type="caution">
    <text evidence="1">The sequence shown here is derived from an EMBL/GenBank/DDBJ whole genome shotgun (WGS) entry which is preliminary data.</text>
</comment>
<dbReference type="Pfam" id="PF04025">
    <property type="entry name" value="RemA-like"/>
    <property type="match status" value="1"/>
</dbReference>
<dbReference type="Proteomes" id="UP000809829">
    <property type="component" value="Unassembled WGS sequence"/>
</dbReference>
<organism evidence="1 2">
    <name type="scientific">Priestia iocasae</name>
    <dbReference type="NCBI Taxonomy" id="2291674"/>
    <lineage>
        <taxon>Bacteria</taxon>
        <taxon>Bacillati</taxon>
        <taxon>Bacillota</taxon>
        <taxon>Bacilli</taxon>
        <taxon>Bacillales</taxon>
        <taxon>Bacillaceae</taxon>
        <taxon>Priestia</taxon>
    </lineage>
</organism>
<protein>
    <submittedName>
        <fullName evidence="1">Regulator of extracellular matrix RemA (YlzA/DUF370 family)</fullName>
    </submittedName>
</protein>
<dbReference type="NCBIfam" id="NF046065">
    <property type="entry name" value="MtxRegRemB"/>
    <property type="match status" value="1"/>
</dbReference>
<proteinExistence type="predicted"/>
<evidence type="ECO:0000313" key="1">
    <source>
        <dbReference type="EMBL" id="MBM7704227.1"/>
    </source>
</evidence>
<evidence type="ECO:0000313" key="2">
    <source>
        <dbReference type="Proteomes" id="UP000809829"/>
    </source>
</evidence>
<sequence>MLIDIGEGIIIRKCDMIFILDKQVYQSSFVYNQHDRELNDILKQTKSVVITNNGVYYSALAPQTIKKRAYGL</sequence>
<name>A0ABS2QZ05_9BACI</name>
<gene>
    <name evidence="1" type="ORF">JOC83_003077</name>
</gene>
<dbReference type="RefSeq" id="WP_205188230.1">
    <property type="nucleotide sequence ID" value="NZ_JAFBFC010000005.1"/>
</dbReference>